<gene>
    <name evidence="2" type="ORF">L1F06_024475</name>
</gene>
<reference evidence="2" key="1">
    <citation type="submission" date="2022-06" db="EMBL/GenBank/DDBJ databases">
        <title>Complete genome of Pseudomonas hydrolytica DSWY01T.</title>
        <authorList>
            <person name="Jung J."/>
            <person name="Jeon C.O."/>
        </authorList>
    </citation>
    <scope>NUCLEOTIDE SEQUENCE</scope>
    <source>
        <strain evidence="2">DSWY01</strain>
    </source>
</reference>
<evidence type="ECO:0000313" key="2">
    <source>
        <dbReference type="EMBL" id="USR39773.1"/>
    </source>
</evidence>
<keyword evidence="3" id="KW-1185">Reference proteome</keyword>
<feature type="domain" description="DUF7079" evidence="1">
    <location>
        <begin position="5"/>
        <end position="47"/>
    </location>
</feature>
<dbReference type="Proteomes" id="UP001054897">
    <property type="component" value="Chromosome"/>
</dbReference>
<proteinExistence type="predicted"/>
<evidence type="ECO:0000259" key="1">
    <source>
        <dbReference type="Pfam" id="PF23296"/>
    </source>
</evidence>
<protein>
    <recommendedName>
        <fullName evidence="1">DUF7079 domain-containing protein</fullName>
    </recommendedName>
</protein>
<dbReference type="Pfam" id="PF23296">
    <property type="entry name" value="DUF7079"/>
    <property type="match status" value="1"/>
</dbReference>
<dbReference type="InterPro" id="IPR055507">
    <property type="entry name" value="DUF7079"/>
</dbReference>
<organism evidence="2 3">
    <name type="scientific">Ectopseudomonas hydrolytica</name>
    <dbReference type="NCBI Taxonomy" id="2493633"/>
    <lineage>
        <taxon>Bacteria</taxon>
        <taxon>Pseudomonadati</taxon>
        <taxon>Pseudomonadota</taxon>
        <taxon>Gammaproteobacteria</taxon>
        <taxon>Pseudomonadales</taxon>
        <taxon>Pseudomonadaceae</taxon>
        <taxon>Ectopseudomonas</taxon>
    </lineage>
</organism>
<evidence type="ECO:0000313" key="3">
    <source>
        <dbReference type="Proteomes" id="UP001054897"/>
    </source>
</evidence>
<accession>A0ABY5A7G3</accession>
<sequence length="48" mass="5560">MQAGREEVWLALADLWLDIELDEPWLRSIAAVLRNSGLGRAELERIFH</sequence>
<dbReference type="EMBL" id="CP099397">
    <property type="protein sequence ID" value="USR39773.1"/>
    <property type="molecule type" value="Genomic_DNA"/>
</dbReference>
<name>A0ABY5A7G3_9GAMM</name>